<proteinExistence type="predicted"/>
<reference evidence="2 3" key="1">
    <citation type="journal article" date="2012" name="Nat. Biotechnol.">
        <title>Draft genome sequence of pigeonpea (Cajanus cajan), an orphan legume crop of resource-poor farmers.</title>
        <authorList>
            <person name="Varshney R.K."/>
            <person name="Chen W."/>
            <person name="Li Y."/>
            <person name="Bharti A.K."/>
            <person name="Saxena R.K."/>
            <person name="Schlueter J.A."/>
            <person name="Donoghue M.T."/>
            <person name="Azam S."/>
            <person name="Fan G."/>
            <person name="Whaley A.M."/>
            <person name="Farmer A.D."/>
            <person name="Sheridan J."/>
            <person name="Iwata A."/>
            <person name="Tuteja R."/>
            <person name="Penmetsa R.V."/>
            <person name="Wu W."/>
            <person name="Upadhyaya H.D."/>
            <person name="Yang S.P."/>
            <person name="Shah T."/>
            <person name="Saxena K.B."/>
            <person name="Michael T."/>
            <person name="McCombie W.R."/>
            <person name="Yang B."/>
            <person name="Zhang G."/>
            <person name="Yang H."/>
            <person name="Wang J."/>
            <person name="Spillane C."/>
            <person name="Cook D.R."/>
            <person name="May G.D."/>
            <person name="Xu X."/>
            <person name="Jackson S.A."/>
        </authorList>
    </citation>
    <scope>NUCLEOTIDE SEQUENCE [LARGE SCALE GENOMIC DNA]</scope>
    <source>
        <strain evidence="3">cv. Asha</strain>
    </source>
</reference>
<sequence>MPIFAKVPPGNSPPVDSSPGHWNFWTIGAIIFTIALSFTRSKWGPLLQFKEKIDTTIDEAERVADIVEEVSEGVEKIAEGAVKHLPKGKLHDVAELVEKVAADVDKHAEIAQDIFEKVEDVEKEVDSFFESTTRRKKSIVVTKDSKDQK</sequence>
<dbReference type="OMA" id="RWKEGEV"/>
<protein>
    <submittedName>
        <fullName evidence="2">Uncharacterized protein</fullName>
    </submittedName>
</protein>
<keyword evidence="3" id="KW-1185">Reference proteome</keyword>
<accession>A0A151U035</accession>
<dbReference type="PANTHER" id="PTHR33735">
    <property type="entry name" value="EXPRESSED PROTEIN"/>
    <property type="match status" value="1"/>
</dbReference>
<evidence type="ECO:0000313" key="2">
    <source>
        <dbReference type="EMBL" id="KYP72621.1"/>
    </source>
</evidence>
<evidence type="ECO:0000256" key="1">
    <source>
        <dbReference type="SAM" id="Phobius"/>
    </source>
</evidence>
<dbReference type="EMBL" id="CM003604">
    <property type="protein sequence ID" value="KYP72621.1"/>
    <property type="molecule type" value="Genomic_DNA"/>
</dbReference>
<evidence type="ECO:0000313" key="3">
    <source>
        <dbReference type="Proteomes" id="UP000075243"/>
    </source>
</evidence>
<name>A0A151U035_CAJCA</name>
<keyword evidence="1" id="KW-0812">Transmembrane</keyword>
<dbReference type="Gene3D" id="1.20.1480.30">
    <property type="entry name" value="Designed four-helix bundle protein"/>
    <property type="match status" value="1"/>
</dbReference>
<dbReference type="Proteomes" id="UP000075243">
    <property type="component" value="Chromosome 2"/>
</dbReference>
<feature type="transmembrane region" description="Helical" evidence="1">
    <location>
        <begin position="20"/>
        <end position="38"/>
    </location>
</feature>
<dbReference type="AlphaFoldDB" id="A0A151U035"/>
<dbReference type="Gramene" id="C.cajan_05090.t">
    <property type="protein sequence ID" value="C.cajan_05090.t"/>
    <property type="gene ID" value="C.cajan_05090"/>
</dbReference>
<dbReference type="PANTHER" id="PTHR33735:SF14">
    <property type="entry name" value="PHAGE CAPSID SCAFFOLDING PROTEIN (GPO) SERINE PEPTIDASE"/>
    <property type="match status" value="1"/>
</dbReference>
<keyword evidence="1" id="KW-1133">Transmembrane helix</keyword>
<keyword evidence="1" id="KW-0472">Membrane</keyword>
<dbReference type="STRING" id="3821.A0A151U035"/>
<gene>
    <name evidence="2" type="ORF">KK1_005217</name>
</gene>
<organism evidence="2 3">
    <name type="scientific">Cajanus cajan</name>
    <name type="common">Pigeon pea</name>
    <name type="synonym">Cajanus indicus</name>
    <dbReference type="NCBI Taxonomy" id="3821"/>
    <lineage>
        <taxon>Eukaryota</taxon>
        <taxon>Viridiplantae</taxon>
        <taxon>Streptophyta</taxon>
        <taxon>Embryophyta</taxon>
        <taxon>Tracheophyta</taxon>
        <taxon>Spermatophyta</taxon>
        <taxon>Magnoliopsida</taxon>
        <taxon>eudicotyledons</taxon>
        <taxon>Gunneridae</taxon>
        <taxon>Pentapetalae</taxon>
        <taxon>rosids</taxon>
        <taxon>fabids</taxon>
        <taxon>Fabales</taxon>
        <taxon>Fabaceae</taxon>
        <taxon>Papilionoideae</taxon>
        <taxon>50 kb inversion clade</taxon>
        <taxon>NPAAA clade</taxon>
        <taxon>indigoferoid/millettioid clade</taxon>
        <taxon>Phaseoleae</taxon>
        <taxon>Cajanus</taxon>
    </lineage>
</organism>